<sequence length="167" mass="18661">MAERIEIKGLDGLLKSLRGLPKAVQGKPLQAGMRAGGNLIRDEARRRAPKASGAMARQIVTRRANARSRRKAGVGEGGEYYTVGVMLGAKRKYANTKRNRRMRRVGKSYRLESDVYYWRFKEFGTKKMAAEPFLTPAGEAKGPEAAQVVIDATRKAIDNYTKETGWR</sequence>
<comment type="caution">
    <text evidence="1">The sequence shown here is derived from an EMBL/GenBank/DDBJ whole genome shotgun (WGS) entry which is preliminary data.</text>
</comment>
<dbReference type="EMBL" id="JAFKMG010000677">
    <property type="protein sequence ID" value="MBN8799173.1"/>
    <property type="molecule type" value="Genomic_DNA"/>
</dbReference>
<evidence type="ECO:0000313" key="1">
    <source>
        <dbReference type="EMBL" id="MBN8799173.1"/>
    </source>
</evidence>
<dbReference type="Proteomes" id="UP000664815">
    <property type="component" value="Unassembled WGS sequence"/>
</dbReference>
<dbReference type="AlphaFoldDB" id="A0A9D8KWG5"/>
<protein>
    <submittedName>
        <fullName evidence="1">HK97 gp10 family phage protein</fullName>
    </submittedName>
</protein>
<dbReference type="InterPro" id="IPR010064">
    <property type="entry name" value="HK97-gp10_tail"/>
</dbReference>
<dbReference type="Pfam" id="PF04883">
    <property type="entry name" value="HK97-gp10_like"/>
    <property type="match status" value="1"/>
</dbReference>
<evidence type="ECO:0000313" key="2">
    <source>
        <dbReference type="Proteomes" id="UP000664815"/>
    </source>
</evidence>
<dbReference type="NCBIfam" id="TIGR01725">
    <property type="entry name" value="phge_HK97_gp10"/>
    <property type="match status" value="1"/>
</dbReference>
<accession>A0A9D8KWG5</accession>
<dbReference type="RefSeq" id="WP_273081239.1">
    <property type="nucleotide sequence ID" value="NZ_JAFKME010000004.1"/>
</dbReference>
<gene>
    <name evidence="1" type="ORF">J0H45_07420</name>
</gene>
<name>A0A9D8KWG5_9GAMM</name>
<proteinExistence type="predicted"/>
<reference evidence="1" key="1">
    <citation type="submission" date="2021-02" db="EMBL/GenBank/DDBJ databases">
        <title>Thiocyanate and organic carbon inputs drive convergent selection for specific autotrophic Afipia and Thiobacillus strains within complex microbiomes.</title>
        <authorList>
            <person name="Huddy R.J."/>
            <person name="Sachdeva R."/>
            <person name="Kadzinga F."/>
            <person name="Kantor R.S."/>
            <person name="Harrison S.T.L."/>
            <person name="Banfield J.F."/>
        </authorList>
    </citation>
    <scope>NUCLEOTIDE SEQUENCE</scope>
    <source>
        <strain evidence="1">SCN18_10_11_15_R1_P_69_7</strain>
    </source>
</reference>
<organism evidence="1 2">
    <name type="scientific">Stenotrophomonas nitritireducens</name>
    <dbReference type="NCBI Taxonomy" id="83617"/>
    <lineage>
        <taxon>Bacteria</taxon>
        <taxon>Pseudomonadati</taxon>
        <taxon>Pseudomonadota</taxon>
        <taxon>Gammaproteobacteria</taxon>
        <taxon>Lysobacterales</taxon>
        <taxon>Lysobacteraceae</taxon>
        <taxon>Stenotrophomonas</taxon>
    </lineage>
</organism>